<dbReference type="AlphaFoldDB" id="A0A916FBF7"/>
<comment type="caution">
    <text evidence="1">The sequence shown here is derived from an EMBL/GenBank/DDBJ whole genome shotgun (WGS) entry which is preliminary data.</text>
</comment>
<dbReference type="Proteomes" id="UP000675882">
    <property type="component" value="Unassembled WGS sequence"/>
</dbReference>
<dbReference type="EMBL" id="CAJNBL010000030">
    <property type="protein sequence ID" value="CAE6727161.1"/>
    <property type="molecule type" value="Genomic_DNA"/>
</dbReference>
<organism evidence="1 2">
    <name type="scientific">Candidatus Nitrotoga fabula</name>
    <dbReference type="NCBI Taxonomy" id="2182327"/>
    <lineage>
        <taxon>Bacteria</taxon>
        <taxon>Pseudomonadati</taxon>
        <taxon>Pseudomonadota</taxon>
        <taxon>Betaproteobacteria</taxon>
        <taxon>Nitrosomonadales</taxon>
        <taxon>Gallionellaceae</taxon>
        <taxon>Candidatus Nitrotoga</taxon>
    </lineage>
</organism>
<dbReference type="RefSeq" id="WP_213036368.1">
    <property type="nucleotide sequence ID" value="NZ_CAJNBL010000030.1"/>
</dbReference>
<reference evidence="1" key="1">
    <citation type="submission" date="2021-02" db="EMBL/GenBank/DDBJ databases">
        <authorList>
            <person name="Han P."/>
        </authorList>
    </citation>
    <scope>NUCLEOTIDE SEQUENCE</scope>
    <source>
        <strain evidence="1">Candidatus Nitrotoga sp. ZN8</strain>
    </source>
</reference>
<evidence type="ECO:0000313" key="1">
    <source>
        <dbReference type="EMBL" id="CAE6727161.1"/>
    </source>
</evidence>
<accession>A0A916FBF7</accession>
<protein>
    <submittedName>
        <fullName evidence="1">Uncharacterized protein</fullName>
    </submittedName>
</protein>
<keyword evidence="2" id="KW-1185">Reference proteome</keyword>
<proteinExistence type="predicted"/>
<name>A0A916FBF7_9PROT</name>
<sequence>MTFPIEPESRVSEALAEAMEEIINDPDLEGPVTLALVRDKLQEQLTMEGIEAERHEFGNEESLYAEIEALIDEFGEDAFAMDFTTVKASQELSSVIESILDDSEADIAPTLEAIREAMTNGYLAQLVGSGVIETEDEESLMGELDSLIERYGPETLAEDVLGYE</sequence>
<gene>
    <name evidence="1" type="ORF">NTGZN8_360022</name>
</gene>
<evidence type="ECO:0000313" key="2">
    <source>
        <dbReference type="Proteomes" id="UP000675882"/>
    </source>
</evidence>